<organism evidence="1 2">
    <name type="scientific">Streptacidiphilus alkalitolerans</name>
    <dbReference type="NCBI Taxonomy" id="3342712"/>
    <lineage>
        <taxon>Bacteria</taxon>
        <taxon>Bacillati</taxon>
        <taxon>Actinomycetota</taxon>
        <taxon>Actinomycetes</taxon>
        <taxon>Kitasatosporales</taxon>
        <taxon>Streptomycetaceae</taxon>
        <taxon>Streptacidiphilus</taxon>
    </lineage>
</organism>
<reference evidence="1 2" key="1">
    <citation type="submission" date="2024-09" db="EMBL/GenBank/DDBJ databases">
        <authorList>
            <person name="Lee S.D."/>
        </authorList>
    </citation>
    <scope>NUCLEOTIDE SEQUENCE [LARGE SCALE GENOMIC DNA]</scope>
    <source>
        <strain evidence="1 2">N1-12</strain>
    </source>
</reference>
<evidence type="ECO:0000313" key="2">
    <source>
        <dbReference type="Proteomes" id="UP001592529"/>
    </source>
</evidence>
<dbReference type="RefSeq" id="WP_380527977.1">
    <property type="nucleotide sequence ID" value="NZ_JBHFAA010000025.1"/>
</dbReference>
<evidence type="ECO:0000313" key="1">
    <source>
        <dbReference type="EMBL" id="MFC1428552.1"/>
    </source>
</evidence>
<comment type="caution">
    <text evidence="1">The sequence shown here is derived from an EMBL/GenBank/DDBJ whole genome shotgun (WGS) entry which is preliminary data.</text>
</comment>
<proteinExistence type="predicted"/>
<dbReference type="Proteomes" id="UP001592529">
    <property type="component" value="Unassembled WGS sequence"/>
</dbReference>
<name>A0ABV6WRI4_9ACTN</name>
<protein>
    <submittedName>
        <fullName evidence="1">Uncharacterized protein</fullName>
    </submittedName>
</protein>
<accession>A0ABV6WRI4</accession>
<keyword evidence="2" id="KW-1185">Reference proteome</keyword>
<sequence>MTTAYTGPVTFQALIGHFAGPLSDVLNSEGISLDISNLSPKRFTELVNDAAEALRSMDWDGDLVQAGLALFGAHGHLSAALAQAPQDQTRDLDQAAGLLEVAPHAAYLLR</sequence>
<dbReference type="EMBL" id="JBHFAA010000025">
    <property type="protein sequence ID" value="MFC1428552.1"/>
    <property type="molecule type" value="Genomic_DNA"/>
</dbReference>
<gene>
    <name evidence="1" type="ORF">ACEZCY_35860</name>
</gene>